<keyword evidence="3 9" id="KW-0560">Oxidoreductase</keyword>
<protein>
    <submittedName>
        <fullName evidence="9">2,5-didehydrogluconate reductase</fullName>
        <ecNumber evidence="9">1.1.1.274</ecNumber>
    </submittedName>
</protein>
<dbReference type="PIRSF" id="PIRSF000097">
    <property type="entry name" value="AKR"/>
    <property type="match status" value="1"/>
</dbReference>
<feature type="domain" description="NADP-dependent oxidoreductase" evidence="8">
    <location>
        <begin position="202"/>
        <end position="260"/>
    </location>
</feature>
<dbReference type="Pfam" id="PF00248">
    <property type="entry name" value="Aldo_ket_red"/>
    <property type="match status" value="2"/>
</dbReference>
<dbReference type="PROSITE" id="PS00063">
    <property type="entry name" value="ALDOKETO_REDUCTASE_3"/>
    <property type="match status" value="1"/>
</dbReference>
<comment type="catalytic activity">
    <reaction evidence="4">
        <text>hydroxyacetone + NADP(+) = methylglyoxal + NADPH + H(+)</text>
        <dbReference type="Rhea" id="RHEA:27986"/>
        <dbReference type="ChEBI" id="CHEBI:15378"/>
        <dbReference type="ChEBI" id="CHEBI:17158"/>
        <dbReference type="ChEBI" id="CHEBI:27957"/>
        <dbReference type="ChEBI" id="CHEBI:57783"/>
        <dbReference type="ChEBI" id="CHEBI:58349"/>
    </reaction>
</comment>
<evidence type="ECO:0000313" key="10">
    <source>
        <dbReference type="Proteomes" id="UP000002734"/>
    </source>
</evidence>
<dbReference type="InterPro" id="IPR036812">
    <property type="entry name" value="NAD(P)_OxRdtase_dom_sf"/>
</dbReference>
<evidence type="ECO:0000256" key="6">
    <source>
        <dbReference type="PIRSR" id="PIRSR000097-2"/>
    </source>
</evidence>
<dbReference type="Gene3D" id="3.20.20.100">
    <property type="entry name" value="NADP-dependent oxidoreductase domain"/>
    <property type="match status" value="1"/>
</dbReference>
<evidence type="ECO:0000259" key="8">
    <source>
        <dbReference type="Pfam" id="PF00248"/>
    </source>
</evidence>
<dbReference type="EMBL" id="CP001654">
    <property type="protein sequence ID" value="ACS87362.1"/>
    <property type="molecule type" value="Genomic_DNA"/>
</dbReference>
<dbReference type="FunFam" id="3.20.20.100:FF:000002">
    <property type="entry name" value="2,5-diketo-D-gluconic acid reductase A"/>
    <property type="match status" value="1"/>
</dbReference>
<dbReference type="HOGENOM" id="CLU_023205_0_1_6"/>
<dbReference type="EC" id="1.1.1.274" evidence="9"/>
<dbReference type="InterPro" id="IPR023210">
    <property type="entry name" value="NADP_OxRdtase_dom"/>
</dbReference>
<dbReference type="STRING" id="579405.Dd703_3604"/>
<evidence type="ECO:0000256" key="4">
    <source>
        <dbReference type="ARBA" id="ARBA00049445"/>
    </source>
</evidence>
<evidence type="ECO:0000313" key="9">
    <source>
        <dbReference type="EMBL" id="ACS87362.1"/>
    </source>
</evidence>
<feature type="active site" description="Proton donor" evidence="5">
    <location>
        <position position="51"/>
    </location>
</feature>
<keyword evidence="2" id="KW-0521">NADP</keyword>
<comment type="similarity">
    <text evidence="1">Belongs to the aldo/keto reductase family.</text>
</comment>
<dbReference type="RefSeq" id="WP_015855259.1">
    <property type="nucleotide sequence ID" value="NC_012880.1"/>
</dbReference>
<dbReference type="PANTHER" id="PTHR43827">
    <property type="entry name" value="2,5-DIKETO-D-GLUCONIC ACID REDUCTASE"/>
    <property type="match status" value="1"/>
</dbReference>
<dbReference type="GO" id="GO:1990002">
    <property type="term" value="F:methylglyoxal reductase (NADPH) (acetol producing) activity"/>
    <property type="evidence" value="ECO:0007669"/>
    <property type="project" value="RHEA"/>
</dbReference>
<dbReference type="PANTHER" id="PTHR43827:SF3">
    <property type="entry name" value="NADP-DEPENDENT OXIDOREDUCTASE DOMAIN-CONTAINING PROTEIN"/>
    <property type="match status" value="1"/>
</dbReference>
<organism evidence="9 10">
    <name type="scientific">Musicola paradisiaca (strain Ech703)</name>
    <name type="common">Dickeya paradisiaca</name>
    <name type="synonym">Dickeya dadantii</name>
    <dbReference type="NCBI Taxonomy" id="579405"/>
    <lineage>
        <taxon>Bacteria</taxon>
        <taxon>Pseudomonadati</taxon>
        <taxon>Pseudomonadota</taxon>
        <taxon>Gammaproteobacteria</taxon>
        <taxon>Enterobacterales</taxon>
        <taxon>Pectobacteriaceae</taxon>
        <taxon>Musicola</taxon>
    </lineage>
</organism>
<dbReference type="InterPro" id="IPR018170">
    <property type="entry name" value="Aldo/ket_reductase_CS"/>
</dbReference>
<dbReference type="NCBIfam" id="NF008598">
    <property type="entry name" value="PRK11565.1"/>
    <property type="match status" value="1"/>
</dbReference>
<dbReference type="GO" id="GO:0050580">
    <property type="term" value="F:2,5-didehydrogluconate reductase activity"/>
    <property type="evidence" value="ECO:0007669"/>
    <property type="project" value="UniProtKB-EC"/>
</dbReference>
<dbReference type="PROSITE" id="PS00062">
    <property type="entry name" value="ALDOKETO_REDUCTASE_2"/>
    <property type="match status" value="1"/>
</dbReference>
<reference evidence="9" key="1">
    <citation type="submission" date="2009-06" db="EMBL/GenBank/DDBJ databases">
        <title>Complete sequence of Dickeya dadantii Ech703.</title>
        <authorList>
            <consortium name="US DOE Joint Genome Institute"/>
            <person name="Lucas S."/>
            <person name="Copeland A."/>
            <person name="Lapidus A."/>
            <person name="Glavina del Rio T."/>
            <person name="Dalin E."/>
            <person name="Tice H."/>
            <person name="Bruce D."/>
            <person name="Goodwin L."/>
            <person name="Pitluck S."/>
            <person name="Chertkov O."/>
            <person name="Brettin T."/>
            <person name="Detter J.C."/>
            <person name="Han C."/>
            <person name="Larimer F."/>
            <person name="Land M."/>
            <person name="Hauser L."/>
            <person name="Kyrpides N."/>
            <person name="Mikhailova N."/>
            <person name="Balakrishnan V."/>
            <person name="Glasner J."/>
            <person name="Perna N.T."/>
        </authorList>
    </citation>
    <scope>NUCLEOTIDE SEQUENCE [LARGE SCALE GENOMIC DNA]</scope>
    <source>
        <strain evidence="9">Ech703</strain>
    </source>
</reference>
<dbReference type="eggNOG" id="COG0656">
    <property type="taxonomic scope" value="Bacteria"/>
</dbReference>
<feature type="domain" description="NADP-dependent oxidoreductase" evidence="8">
    <location>
        <begin position="18"/>
        <end position="192"/>
    </location>
</feature>
<dbReference type="PROSITE" id="PS00798">
    <property type="entry name" value="ALDOKETO_REDUCTASE_1"/>
    <property type="match status" value="1"/>
</dbReference>
<gene>
    <name evidence="9" type="ordered locus">Dd703_3604</name>
</gene>
<evidence type="ECO:0000256" key="1">
    <source>
        <dbReference type="ARBA" id="ARBA00007905"/>
    </source>
</evidence>
<proteinExistence type="inferred from homology"/>
<dbReference type="Proteomes" id="UP000002734">
    <property type="component" value="Chromosome"/>
</dbReference>
<keyword evidence="10" id="KW-1185">Reference proteome</keyword>
<evidence type="ECO:0000256" key="3">
    <source>
        <dbReference type="ARBA" id="ARBA00023002"/>
    </source>
</evidence>
<feature type="site" description="Lowers pKa of active site Tyr" evidence="7">
    <location>
        <position position="76"/>
    </location>
</feature>
<dbReference type="InterPro" id="IPR020471">
    <property type="entry name" value="AKR"/>
</dbReference>
<evidence type="ECO:0000256" key="7">
    <source>
        <dbReference type="PIRSR" id="PIRSR000097-3"/>
    </source>
</evidence>
<feature type="binding site" evidence="6">
    <location>
        <position position="107"/>
    </location>
    <ligand>
        <name>substrate</name>
    </ligand>
</feature>
<name>C6C435_MUSP7</name>
<sequence>MSVPPMITLSDGNVMPQLGLGVWRASNEQAANAVAEALAAGYRAIDTAAIYRNEVGVGQALQATSVPRSEIFVTTKLWNADHLAPEQALQDSLNRLQLEYIDLYLIHWPLPERDHYVEAWQGLLRLKEQGLAKSVGVCNFKPHHLQRLLDETGVLPVVNQIELHPLFQQHDVAQWNAARHIRTESWSPLAQGGDGVFDHPVIQQLARKYAKSPAQIVIRWHLDRGLIVIPKSVTPSRIRENIDVFDFKLEQEDIDAIATLDSGKRLGQDPDLPRSDTHKKI</sequence>
<dbReference type="KEGG" id="dda:Dd703_3604"/>
<dbReference type="AlphaFoldDB" id="C6C435"/>
<evidence type="ECO:0000256" key="2">
    <source>
        <dbReference type="ARBA" id="ARBA00022857"/>
    </source>
</evidence>
<dbReference type="PRINTS" id="PR00069">
    <property type="entry name" value="ALDKETRDTASE"/>
</dbReference>
<evidence type="ECO:0000256" key="5">
    <source>
        <dbReference type="PIRSR" id="PIRSR000097-1"/>
    </source>
</evidence>
<dbReference type="SUPFAM" id="SSF51430">
    <property type="entry name" value="NAD(P)-linked oxidoreductase"/>
    <property type="match status" value="1"/>
</dbReference>
<accession>C6C435</accession>